<dbReference type="EMBL" id="JANCLU010000002">
    <property type="protein sequence ID" value="MCP8937340.1"/>
    <property type="molecule type" value="Genomic_DNA"/>
</dbReference>
<gene>
    <name evidence="10" type="ORF">NK718_02330</name>
</gene>
<dbReference type="InterPro" id="IPR003593">
    <property type="entry name" value="AAA+_ATPase"/>
</dbReference>
<proteinExistence type="inferred from homology"/>
<evidence type="ECO:0000256" key="3">
    <source>
        <dbReference type="ARBA" id="ARBA00022475"/>
    </source>
</evidence>
<dbReference type="InterPro" id="IPR017871">
    <property type="entry name" value="ABC_transporter-like_CS"/>
</dbReference>
<keyword evidence="5 10" id="KW-0067">ATP-binding</keyword>
<organism evidence="10 11">
    <name type="scientific">Alsobacter ponti</name>
    <dbReference type="NCBI Taxonomy" id="2962936"/>
    <lineage>
        <taxon>Bacteria</taxon>
        <taxon>Pseudomonadati</taxon>
        <taxon>Pseudomonadota</taxon>
        <taxon>Alphaproteobacteria</taxon>
        <taxon>Hyphomicrobiales</taxon>
        <taxon>Alsobacteraceae</taxon>
        <taxon>Alsobacter</taxon>
    </lineage>
</organism>
<evidence type="ECO:0000313" key="11">
    <source>
        <dbReference type="Proteomes" id="UP001205890"/>
    </source>
</evidence>
<feature type="domain" description="ABC transporter" evidence="9">
    <location>
        <begin position="46"/>
        <end position="287"/>
    </location>
</feature>
<evidence type="ECO:0000256" key="7">
    <source>
        <dbReference type="ARBA" id="ARBA00022970"/>
    </source>
</evidence>
<dbReference type="InterPro" id="IPR027417">
    <property type="entry name" value="P-loop_NTPase"/>
</dbReference>
<dbReference type="InterPro" id="IPR003439">
    <property type="entry name" value="ABC_transporter-like_ATP-bd"/>
</dbReference>
<dbReference type="PROSITE" id="PS00211">
    <property type="entry name" value="ABC_TRANSPORTER_1"/>
    <property type="match status" value="1"/>
</dbReference>
<evidence type="ECO:0000256" key="5">
    <source>
        <dbReference type="ARBA" id="ARBA00022840"/>
    </source>
</evidence>
<dbReference type="Gene3D" id="3.30.70.260">
    <property type="match status" value="1"/>
</dbReference>
<evidence type="ECO:0000256" key="1">
    <source>
        <dbReference type="ARBA" id="ARBA00005417"/>
    </source>
</evidence>
<dbReference type="InterPro" id="IPR041701">
    <property type="entry name" value="MetN_ABC"/>
</dbReference>
<comment type="caution">
    <text evidence="10">The sequence shown here is derived from an EMBL/GenBank/DDBJ whole genome shotgun (WGS) entry which is preliminary data.</text>
</comment>
<evidence type="ECO:0000256" key="4">
    <source>
        <dbReference type="ARBA" id="ARBA00022741"/>
    </source>
</evidence>
<dbReference type="PANTHER" id="PTHR43166">
    <property type="entry name" value="AMINO ACID IMPORT ATP-BINDING PROTEIN"/>
    <property type="match status" value="1"/>
</dbReference>
<dbReference type="PROSITE" id="PS50893">
    <property type="entry name" value="ABC_TRANSPORTER_2"/>
    <property type="match status" value="1"/>
</dbReference>
<dbReference type="GO" id="GO:0005524">
    <property type="term" value="F:ATP binding"/>
    <property type="evidence" value="ECO:0007669"/>
    <property type="project" value="UniProtKB-KW"/>
</dbReference>
<dbReference type="SMART" id="SM00382">
    <property type="entry name" value="AAA"/>
    <property type="match status" value="1"/>
</dbReference>
<dbReference type="Gene3D" id="3.40.50.300">
    <property type="entry name" value="P-loop containing nucleotide triphosphate hydrolases"/>
    <property type="match status" value="1"/>
</dbReference>
<accession>A0ABT1L9B9</accession>
<keyword evidence="11" id="KW-1185">Reference proteome</keyword>
<dbReference type="Pfam" id="PF00005">
    <property type="entry name" value="ABC_tran"/>
    <property type="match status" value="1"/>
</dbReference>
<dbReference type="SUPFAM" id="SSF52540">
    <property type="entry name" value="P-loop containing nucleoside triphosphate hydrolases"/>
    <property type="match status" value="1"/>
</dbReference>
<keyword evidence="6" id="KW-1278">Translocase</keyword>
<keyword evidence="3" id="KW-1003">Cell membrane</keyword>
<reference evidence="10 11" key="1">
    <citation type="submission" date="2022-07" db="EMBL/GenBank/DDBJ databases">
        <authorList>
            <person name="Li W.-J."/>
            <person name="Deng Q.-Q."/>
        </authorList>
    </citation>
    <scope>NUCLEOTIDE SEQUENCE [LARGE SCALE GENOMIC DNA]</scope>
    <source>
        <strain evidence="10 11">SYSU M60028</strain>
    </source>
</reference>
<dbReference type="Pfam" id="PF09383">
    <property type="entry name" value="NIL"/>
    <property type="match status" value="1"/>
</dbReference>
<dbReference type="CDD" id="cd03258">
    <property type="entry name" value="ABC_MetN_methionine_transporter"/>
    <property type="match status" value="1"/>
</dbReference>
<evidence type="ECO:0000313" key="10">
    <source>
        <dbReference type="EMBL" id="MCP8937340.1"/>
    </source>
</evidence>
<keyword evidence="4" id="KW-0547">Nucleotide-binding</keyword>
<sequence>MSALASTAPPAHLFSVTPDRAVSALSASPAPAISDRAPTRKIRTLVALEGVGKVFAGRRGQSPVAALEDIDLNVADGEILGVIGRSGAGKSTLIRLVNGLEQATSGRVLLDGVDVTAQPESAWRQARRGIGMIFQHFNLLSSRTVFDNVALPLEIAGASRGEVAPRVKELLALVDLSDKAGRYPAELSGGQKQRVGIARALATRPRLLLCDEATSALDPETTRSILALLARVNRELGVTILLITHEIPVIKEICHQVAVIEGGRIVEQGDVFEVLTRPAHPATRALVSSVVGVELPKSVADSLLPMPVPGGRTVLRISFTSENATAPVVSRISTVVGVDLNILAGRIDSIGERPFGVLVVAVPSHGPALAAVQASLRSLALETEQLGHVA</sequence>
<protein>
    <submittedName>
        <fullName evidence="10">Methionine ABC transporter ATP-binding protein</fullName>
    </submittedName>
</protein>
<evidence type="ECO:0000256" key="6">
    <source>
        <dbReference type="ARBA" id="ARBA00022967"/>
    </source>
</evidence>
<dbReference type="InterPro" id="IPR045865">
    <property type="entry name" value="ACT-like_dom_sf"/>
</dbReference>
<dbReference type="SUPFAM" id="SSF55021">
    <property type="entry name" value="ACT-like"/>
    <property type="match status" value="1"/>
</dbReference>
<keyword evidence="2" id="KW-0813">Transport</keyword>
<dbReference type="Proteomes" id="UP001205890">
    <property type="component" value="Unassembled WGS sequence"/>
</dbReference>
<dbReference type="InterPro" id="IPR018449">
    <property type="entry name" value="NIL_domain"/>
</dbReference>
<dbReference type="InterPro" id="IPR050086">
    <property type="entry name" value="MetN_ABC_transporter-like"/>
</dbReference>
<dbReference type="RefSeq" id="WP_254738248.1">
    <property type="nucleotide sequence ID" value="NZ_JANCLU010000002.1"/>
</dbReference>
<dbReference type="SMART" id="SM00930">
    <property type="entry name" value="NIL"/>
    <property type="match status" value="1"/>
</dbReference>
<evidence type="ECO:0000259" key="9">
    <source>
        <dbReference type="PROSITE" id="PS50893"/>
    </source>
</evidence>
<evidence type="ECO:0000256" key="2">
    <source>
        <dbReference type="ARBA" id="ARBA00022448"/>
    </source>
</evidence>
<evidence type="ECO:0000256" key="8">
    <source>
        <dbReference type="ARBA" id="ARBA00023136"/>
    </source>
</evidence>
<comment type="similarity">
    <text evidence="1">Belongs to the ABC transporter superfamily.</text>
</comment>
<keyword evidence="7" id="KW-0029">Amino-acid transport</keyword>
<name>A0ABT1L9B9_9HYPH</name>
<dbReference type="PANTHER" id="PTHR43166:SF30">
    <property type="entry name" value="METHIONINE IMPORT ATP-BINDING PROTEIN METN"/>
    <property type="match status" value="1"/>
</dbReference>
<keyword evidence="8" id="KW-0472">Membrane</keyword>